<feature type="domain" description="Peptidase M10 serralysin C-terminal" evidence="5">
    <location>
        <begin position="119"/>
        <end position="259"/>
    </location>
</feature>
<keyword evidence="3" id="KW-0964">Secreted</keyword>
<proteinExistence type="predicted"/>
<name>A0A9Q9HDB9_LEICA</name>
<comment type="subcellular location">
    <subcellularLocation>
        <location evidence="2">Secreted</location>
    </subcellularLocation>
</comment>
<dbReference type="InterPro" id="IPR001343">
    <property type="entry name" value="Hemolysn_Ca-bd"/>
</dbReference>
<evidence type="ECO:0000256" key="1">
    <source>
        <dbReference type="ARBA" id="ARBA00001913"/>
    </source>
</evidence>
<dbReference type="PANTHER" id="PTHR38340">
    <property type="entry name" value="S-LAYER PROTEIN"/>
    <property type="match status" value="1"/>
</dbReference>
<reference evidence="6" key="1">
    <citation type="submission" date="2021-08" db="EMBL/GenBank/DDBJ databases">
        <authorList>
            <person name="Nwanade C."/>
            <person name="Wang M."/>
            <person name="Masoudi A."/>
            <person name="Yu Z."/>
            <person name="Liu J."/>
        </authorList>
    </citation>
    <scope>NUCLEOTIDE SEQUENCE</scope>
    <source>
        <strain evidence="6">S122</strain>
    </source>
</reference>
<dbReference type="PRINTS" id="PR00313">
    <property type="entry name" value="CABNDNGRPT"/>
</dbReference>
<dbReference type="InterPro" id="IPR050557">
    <property type="entry name" value="RTX_toxin/Mannuronan_C5-epim"/>
</dbReference>
<dbReference type="PROSITE" id="PS00330">
    <property type="entry name" value="HEMOLYSIN_CALCIUM"/>
    <property type="match status" value="2"/>
</dbReference>
<evidence type="ECO:0000313" key="7">
    <source>
        <dbReference type="Proteomes" id="UP001058713"/>
    </source>
</evidence>
<evidence type="ECO:0000313" key="6">
    <source>
        <dbReference type="EMBL" id="UWQ53039.1"/>
    </source>
</evidence>
<dbReference type="Pfam" id="PF08548">
    <property type="entry name" value="Peptidase_M10_C"/>
    <property type="match status" value="1"/>
</dbReference>
<evidence type="ECO:0000256" key="3">
    <source>
        <dbReference type="ARBA" id="ARBA00022525"/>
    </source>
</evidence>
<dbReference type="Proteomes" id="UP001058713">
    <property type="component" value="Chromosome"/>
</dbReference>
<dbReference type="AlphaFoldDB" id="A0A9Q9HDB9"/>
<gene>
    <name evidence="6" type="ORF">K3721_13610</name>
</gene>
<dbReference type="SUPFAM" id="SSF51120">
    <property type="entry name" value="beta-Roll"/>
    <property type="match status" value="1"/>
</dbReference>
<dbReference type="Pfam" id="PF00353">
    <property type="entry name" value="HemolysinCabind"/>
    <property type="match status" value="3"/>
</dbReference>
<dbReference type="EMBL" id="CP081070">
    <property type="protein sequence ID" value="UWQ53039.1"/>
    <property type="molecule type" value="Genomic_DNA"/>
</dbReference>
<dbReference type="Gene3D" id="2.150.10.10">
    <property type="entry name" value="Serralysin-like metalloprotease, C-terminal"/>
    <property type="match status" value="2"/>
</dbReference>
<dbReference type="GO" id="GO:0005509">
    <property type="term" value="F:calcium ion binding"/>
    <property type="evidence" value="ECO:0007669"/>
    <property type="project" value="InterPro"/>
</dbReference>
<dbReference type="InterPro" id="IPR013858">
    <property type="entry name" value="Peptidase_M10B_C"/>
</dbReference>
<sequence length="290" mass="30756">MWAATWPGRKCGKPVVSLSLEGIAEGAGSSFNAFKLLHSKRRHLLQNLRREIVLTGEIYLPALEPGICGISEVEVIDSLTIHMSEQSDCRLVSPSGEGLVVVRSYQGDDNLSLHHRFTIDYSVFLGAGNDTVLGNGQSTVRGGSGNDHIGMGSASDQLYGGAGRDKLLGGAGKDFLAGGGGNDTLLGGRGADTLLGGKGEDVLKGQKGNDVLSGGAGRDTFVFNRGDGQDTITDFELGLDRIQVGRGASQLEQLNFVQQADDVVVSFRDVEITVEDTTVEELQQVDNFLF</sequence>
<dbReference type="RefSeq" id="WP_259970761.1">
    <property type="nucleotide sequence ID" value="NZ_CP081070.1"/>
</dbReference>
<evidence type="ECO:0000259" key="5">
    <source>
        <dbReference type="Pfam" id="PF08548"/>
    </source>
</evidence>
<dbReference type="PANTHER" id="PTHR38340:SF1">
    <property type="entry name" value="S-LAYER PROTEIN"/>
    <property type="match status" value="1"/>
</dbReference>
<keyword evidence="4" id="KW-0677">Repeat</keyword>
<protein>
    <recommendedName>
        <fullName evidence="5">Peptidase M10 serralysin C-terminal domain-containing protein</fullName>
    </recommendedName>
</protein>
<dbReference type="GO" id="GO:0005615">
    <property type="term" value="C:extracellular space"/>
    <property type="evidence" value="ECO:0007669"/>
    <property type="project" value="InterPro"/>
</dbReference>
<evidence type="ECO:0000256" key="2">
    <source>
        <dbReference type="ARBA" id="ARBA00004613"/>
    </source>
</evidence>
<evidence type="ECO:0000256" key="4">
    <source>
        <dbReference type="ARBA" id="ARBA00022737"/>
    </source>
</evidence>
<comment type="cofactor">
    <cofactor evidence="1">
        <name>Ca(2+)</name>
        <dbReference type="ChEBI" id="CHEBI:29108"/>
    </cofactor>
</comment>
<accession>A0A9Q9HDB9</accession>
<organism evidence="6 7">
    <name type="scientific">Leisingera caerulea</name>
    <name type="common">Phaeobacter caeruleus</name>
    <dbReference type="NCBI Taxonomy" id="506591"/>
    <lineage>
        <taxon>Bacteria</taxon>
        <taxon>Pseudomonadati</taxon>
        <taxon>Pseudomonadota</taxon>
        <taxon>Alphaproteobacteria</taxon>
        <taxon>Rhodobacterales</taxon>
        <taxon>Roseobacteraceae</taxon>
        <taxon>Leisingera</taxon>
    </lineage>
</organism>
<dbReference type="KEGG" id="lcae:K3721_13610"/>
<dbReference type="InterPro" id="IPR018511">
    <property type="entry name" value="Hemolysin-typ_Ca-bd_CS"/>
</dbReference>
<dbReference type="InterPro" id="IPR011049">
    <property type="entry name" value="Serralysin-like_metalloprot_C"/>
</dbReference>